<name>I2N576_STRT9</name>
<accession>I2N576</accession>
<dbReference type="RefSeq" id="WP_006346952.1">
    <property type="nucleotide sequence ID" value="NZ_CP029159.1"/>
</dbReference>
<keyword evidence="2" id="KW-1185">Reference proteome</keyword>
<gene>
    <name evidence="1" type="ORF">STSU_011985</name>
</gene>
<sequence length="124" mass="13457">MSFWMHLVKISPAHLPAIREQPGVLLDLFSDDGDAEPPAGFDRATDLLEFQFRPEEENLDHHHWLTTVHRVGEALGEDFDHGDLFAVGPDQVANIAGTLPGDSPVKEFFTDAAGEGRAVVGGLG</sequence>
<protein>
    <submittedName>
        <fullName evidence="1">Uncharacterized protein</fullName>
    </submittedName>
</protein>
<evidence type="ECO:0000313" key="1">
    <source>
        <dbReference type="EMBL" id="QKM67783.1"/>
    </source>
</evidence>
<dbReference type="AlphaFoldDB" id="I2N576"/>
<dbReference type="EMBL" id="CP029159">
    <property type="protein sequence ID" value="QKM67783.1"/>
    <property type="molecule type" value="Genomic_DNA"/>
</dbReference>
<proteinExistence type="predicted"/>
<dbReference type="Proteomes" id="UP000005940">
    <property type="component" value="Chromosome"/>
</dbReference>
<organism evidence="1 2">
    <name type="scientific">Streptomyces tsukubensis (strain DSM 42081 / NBRC 108919 / NRRL 18488 / 9993)</name>
    <dbReference type="NCBI Taxonomy" id="1114943"/>
    <lineage>
        <taxon>Bacteria</taxon>
        <taxon>Bacillati</taxon>
        <taxon>Actinomycetota</taxon>
        <taxon>Actinomycetes</taxon>
        <taxon>Kitasatosporales</taxon>
        <taxon>Streptomycetaceae</taxon>
        <taxon>Streptomyces</taxon>
    </lineage>
</organism>
<reference evidence="1 2" key="1">
    <citation type="journal article" date="2012" name="J. Bacteriol.">
        <title>Draft genome of Streptomyces tsukubaensis NRRL 18488, the producer of the clinically important immunosuppressant tacrolimus (FK506).</title>
        <authorList>
            <person name="Barreiro C."/>
            <person name="Prieto C."/>
            <person name="Sola-Landa A."/>
            <person name="Solera E."/>
            <person name="Martinez-Castro M."/>
            <person name="Perez-Redondo R."/>
            <person name="Garcia-Estrada C."/>
            <person name="Aparicio J.F."/>
            <person name="Fernandez-Martinez L.T."/>
            <person name="Santos-Aberturas J."/>
            <person name="Salehi-Najafabadi Z."/>
            <person name="Rodriguez-Garcia A."/>
            <person name="Tauch A."/>
            <person name="Martin J.F."/>
        </authorList>
    </citation>
    <scope>NUCLEOTIDE SEQUENCE [LARGE SCALE GENOMIC DNA]</scope>
    <source>
        <strain evidence="2">DSM 42081 / NBRC 108919 / NRRL 18488 / 9993</strain>
    </source>
</reference>
<evidence type="ECO:0000313" key="2">
    <source>
        <dbReference type="Proteomes" id="UP000005940"/>
    </source>
</evidence>